<dbReference type="AlphaFoldDB" id="A0A5S9P1V1"/>
<evidence type="ECO:0000313" key="3">
    <source>
        <dbReference type="EMBL" id="CAA0122570.1"/>
    </source>
</evidence>
<dbReference type="InterPro" id="IPR049191">
    <property type="entry name" value="SutA_RBD"/>
</dbReference>
<gene>
    <name evidence="3" type="ORF">OPDIPICF_02628</name>
    <name evidence="2" type="ORF">OPDIPICF_04048</name>
</gene>
<reference evidence="2 4" key="1">
    <citation type="submission" date="2019-11" db="EMBL/GenBank/DDBJ databases">
        <authorList>
            <person name="Holert J."/>
        </authorList>
    </citation>
    <scope>NUCLEOTIDE SEQUENCE [LARGE SCALE GENOMIC DNA]</scope>
    <source>
        <strain evidence="2">SB11_3</strain>
    </source>
</reference>
<sequence>MKKDSEARYVATRDRERENINRQVETFLRRGGQIEVLGSAFDQPTDPKCRLGDEVGFFG</sequence>
<organism evidence="2 4">
    <name type="scientific">BD1-7 clade bacterium</name>
    <dbReference type="NCBI Taxonomy" id="2029982"/>
    <lineage>
        <taxon>Bacteria</taxon>
        <taxon>Pseudomonadati</taxon>
        <taxon>Pseudomonadota</taxon>
        <taxon>Gammaproteobacteria</taxon>
        <taxon>Cellvibrionales</taxon>
        <taxon>Spongiibacteraceae</taxon>
        <taxon>BD1-7 clade</taxon>
    </lineage>
</organism>
<dbReference type="Pfam" id="PF20661">
    <property type="entry name" value="SutA-RBD"/>
    <property type="match status" value="1"/>
</dbReference>
<proteinExistence type="predicted"/>
<evidence type="ECO:0000313" key="2">
    <source>
        <dbReference type="EMBL" id="CAA0097133.1"/>
    </source>
</evidence>
<feature type="domain" description="Transcriptional regulator SutA RNAP-binding" evidence="1">
    <location>
        <begin position="11"/>
        <end position="37"/>
    </location>
</feature>
<protein>
    <recommendedName>
        <fullName evidence="1">Transcriptional regulator SutA RNAP-binding domain-containing protein</fullName>
    </recommendedName>
</protein>
<dbReference type="EMBL" id="CACSIO010000045">
    <property type="protein sequence ID" value="CAA0122570.1"/>
    <property type="molecule type" value="Genomic_DNA"/>
</dbReference>
<name>A0A5S9P1V1_9GAMM</name>
<evidence type="ECO:0000259" key="1">
    <source>
        <dbReference type="Pfam" id="PF20661"/>
    </source>
</evidence>
<dbReference type="OrthoDB" id="9863747at2"/>
<dbReference type="Proteomes" id="UP000441399">
    <property type="component" value="Unassembled WGS sequence"/>
</dbReference>
<keyword evidence="4" id="KW-1185">Reference proteome</keyword>
<dbReference type="EMBL" id="CACSIO010000004">
    <property type="protein sequence ID" value="CAA0097133.1"/>
    <property type="molecule type" value="Genomic_DNA"/>
</dbReference>
<accession>A0A5S9P1V1</accession>
<evidence type="ECO:0000313" key="4">
    <source>
        <dbReference type="Proteomes" id="UP000441399"/>
    </source>
</evidence>